<name>A0A1N7J6M5_9GAMM</name>
<organism evidence="1 2">
    <name type="scientific">Neptunomonas antarctica</name>
    <dbReference type="NCBI Taxonomy" id="619304"/>
    <lineage>
        <taxon>Bacteria</taxon>
        <taxon>Pseudomonadati</taxon>
        <taxon>Pseudomonadota</taxon>
        <taxon>Gammaproteobacteria</taxon>
        <taxon>Oceanospirillales</taxon>
        <taxon>Oceanospirillaceae</taxon>
        <taxon>Neptunomonas</taxon>
    </lineage>
</organism>
<dbReference type="RefSeq" id="WP_054342860.1">
    <property type="nucleotide sequence ID" value="NZ_FTOE01000001.1"/>
</dbReference>
<dbReference type="AlphaFoldDB" id="A0A1N7J6M5"/>
<gene>
    <name evidence="1" type="ORF">SAMN05421760_101693</name>
</gene>
<sequence length="457" mass="50774">MRRWLKWLSIPLVIILLAGGVQGYFWYQIRSDIDDLIASIRPFAKVEYGNISFSLLGRVDVDQITIQPAASKQKVSIQQMSLIASSWTFFLTAQEQFRSGVLREPLSLNFSGLRYDLAATSTLDARTAHSSTVTSADLQDRSLEMLLCGDTYQLNQNTLQAMGYHYLKGGFDLLLEPSANNKLMKVRVSAEFPELLKGEMNLWLALHQGGTLRREDLAKTAIQMFGITLSDLGYNQRWKTYCSQQAVIQPELYLERYRSALADKLGDKGQETDSPLLDAFASARGARSIVAARLEPAVPLELQVLASAEGGDSLFSSSEFAIQVNGKELALGERDWQVMSDLLGGDMRQAVSAVVKNEHIVSVVKKLPEVAYMKEIIPGVMPIRPPEVMKAFLKTPVNDLSGYVGSAVKLRTFFGRDLEGTLVDVTPDGISLRHQMEQGRATFPVAKDKIALIEVYR</sequence>
<reference evidence="2" key="1">
    <citation type="submission" date="2017-01" db="EMBL/GenBank/DDBJ databases">
        <authorList>
            <person name="Varghese N."/>
            <person name="Submissions S."/>
        </authorList>
    </citation>
    <scope>NUCLEOTIDE SEQUENCE [LARGE SCALE GENOMIC DNA]</scope>
    <source>
        <strain evidence="2">DSM 22306</strain>
    </source>
</reference>
<dbReference type="Proteomes" id="UP000185999">
    <property type="component" value="Unassembled WGS sequence"/>
</dbReference>
<keyword evidence="2" id="KW-1185">Reference proteome</keyword>
<protein>
    <submittedName>
        <fullName evidence="1">Uncharacterized protein</fullName>
    </submittedName>
</protein>
<dbReference type="OrthoDB" id="7055621at2"/>
<dbReference type="STRING" id="619304.SAMN05421760_101693"/>
<accession>A0A1N7J6M5</accession>
<evidence type="ECO:0000313" key="2">
    <source>
        <dbReference type="Proteomes" id="UP000185999"/>
    </source>
</evidence>
<evidence type="ECO:0000313" key="1">
    <source>
        <dbReference type="EMBL" id="SIS45013.1"/>
    </source>
</evidence>
<dbReference type="EMBL" id="FTOE01000001">
    <property type="protein sequence ID" value="SIS45013.1"/>
    <property type="molecule type" value="Genomic_DNA"/>
</dbReference>
<proteinExistence type="predicted"/>